<protein>
    <submittedName>
        <fullName evidence="1">Uncharacterized protein</fullName>
    </submittedName>
</protein>
<dbReference type="EMBL" id="JBHTEY010000004">
    <property type="protein sequence ID" value="MFC7615536.1"/>
    <property type="molecule type" value="Genomic_DNA"/>
</dbReference>
<name>A0ABW2TQ75_9PSEU</name>
<sequence>MLPGPLVAAGRSGEDAQRQQLPACRCLPTCTRPPRTSRADTWNQVSR</sequence>
<proteinExistence type="predicted"/>
<evidence type="ECO:0000313" key="1">
    <source>
        <dbReference type="EMBL" id="MFC7615536.1"/>
    </source>
</evidence>
<reference evidence="2" key="1">
    <citation type="journal article" date="2019" name="Int. J. Syst. Evol. Microbiol.">
        <title>The Global Catalogue of Microorganisms (GCM) 10K type strain sequencing project: providing services to taxonomists for standard genome sequencing and annotation.</title>
        <authorList>
            <consortium name="The Broad Institute Genomics Platform"/>
            <consortium name="The Broad Institute Genome Sequencing Center for Infectious Disease"/>
            <person name="Wu L."/>
            <person name="Ma J."/>
        </authorList>
    </citation>
    <scope>NUCLEOTIDE SEQUENCE [LARGE SCALE GENOMIC DNA]</scope>
    <source>
        <strain evidence="2">JCM 17695</strain>
    </source>
</reference>
<evidence type="ECO:0000313" key="2">
    <source>
        <dbReference type="Proteomes" id="UP001596512"/>
    </source>
</evidence>
<gene>
    <name evidence="1" type="ORF">ACFQV2_20560</name>
</gene>
<accession>A0ABW2TQ75</accession>
<dbReference type="Proteomes" id="UP001596512">
    <property type="component" value="Unassembled WGS sequence"/>
</dbReference>
<keyword evidence="2" id="KW-1185">Reference proteome</keyword>
<organism evidence="1 2">
    <name type="scientific">Actinokineospora soli</name>
    <dbReference type="NCBI Taxonomy" id="1048753"/>
    <lineage>
        <taxon>Bacteria</taxon>
        <taxon>Bacillati</taxon>
        <taxon>Actinomycetota</taxon>
        <taxon>Actinomycetes</taxon>
        <taxon>Pseudonocardiales</taxon>
        <taxon>Pseudonocardiaceae</taxon>
        <taxon>Actinokineospora</taxon>
    </lineage>
</organism>
<comment type="caution">
    <text evidence="1">The sequence shown here is derived from an EMBL/GenBank/DDBJ whole genome shotgun (WGS) entry which is preliminary data.</text>
</comment>